<evidence type="ECO:0000256" key="2">
    <source>
        <dbReference type="ARBA" id="ARBA00022559"/>
    </source>
</evidence>
<feature type="disulfide bond" evidence="11">
    <location>
        <begin position="117"/>
        <end position="199"/>
    </location>
</feature>
<evidence type="ECO:0000313" key="14">
    <source>
        <dbReference type="EMBL" id="KAH7323218.1"/>
    </source>
</evidence>
<keyword evidence="15" id="KW-1185">Reference proteome</keyword>
<dbReference type="GO" id="GO:0034599">
    <property type="term" value="P:cellular response to oxidative stress"/>
    <property type="evidence" value="ECO:0007669"/>
    <property type="project" value="InterPro"/>
</dbReference>
<dbReference type="InterPro" id="IPR044831">
    <property type="entry name" value="Ccp1-like"/>
</dbReference>
<feature type="domain" description="Plant heme peroxidase family profile" evidence="13">
    <location>
        <begin position="182"/>
        <end position="315"/>
    </location>
</feature>
<feature type="disulfide bond" evidence="11">
    <location>
        <begin position="96"/>
        <end position="351"/>
    </location>
</feature>
<dbReference type="InterPro" id="IPR001621">
    <property type="entry name" value="Ligninase"/>
</dbReference>
<dbReference type="GO" id="GO:0004601">
    <property type="term" value="F:peroxidase activity"/>
    <property type="evidence" value="ECO:0007669"/>
    <property type="project" value="UniProtKB-KW"/>
</dbReference>
<dbReference type="PROSITE" id="PS00436">
    <property type="entry name" value="PEROXIDASE_2"/>
    <property type="match status" value="1"/>
</dbReference>
<dbReference type="FunFam" id="1.10.520.10:FF:000021">
    <property type="entry name" value="Peroxidase"/>
    <property type="match status" value="1"/>
</dbReference>
<proteinExistence type="inferred from homology"/>
<keyword evidence="6 9" id="KW-0408">Iron</keyword>
<feature type="binding site" evidence="9">
    <location>
        <position position="255"/>
    </location>
    <ligand>
        <name>Ca(2+)</name>
        <dbReference type="ChEBI" id="CHEBI:29108"/>
        <label>2</label>
    </ligand>
</feature>
<name>A0A8K0T1V2_9HYPO</name>
<dbReference type="PANTHER" id="PTHR31356:SF66">
    <property type="entry name" value="CATALASE-PEROXIDASE"/>
    <property type="match status" value="1"/>
</dbReference>
<feature type="binding site" evidence="9">
    <location>
        <position position="145"/>
    </location>
    <ligand>
        <name>Ca(2+)</name>
        <dbReference type="ChEBI" id="CHEBI:29108"/>
        <label>1</label>
    </ligand>
</feature>
<feature type="binding site" description="axial binding residue" evidence="9">
    <location>
        <position position="254"/>
    </location>
    <ligand>
        <name>heme b</name>
        <dbReference type="ChEBI" id="CHEBI:60344"/>
    </ligand>
    <ligandPart>
        <name>Fe</name>
        <dbReference type="ChEBI" id="CHEBI:18248"/>
    </ligandPart>
</feature>
<keyword evidence="12" id="KW-0732">Signal</keyword>
<feature type="binding site" evidence="9">
    <location>
        <position position="131"/>
    </location>
    <ligand>
        <name>Ca(2+)</name>
        <dbReference type="ChEBI" id="CHEBI:29108"/>
        <label>1</label>
    </ligand>
</feature>
<dbReference type="OrthoDB" id="2113341at2759"/>
<dbReference type="SUPFAM" id="SSF48113">
    <property type="entry name" value="Heme-dependent peroxidases"/>
    <property type="match status" value="1"/>
</dbReference>
<dbReference type="AlphaFoldDB" id="A0A8K0T1V2"/>
<comment type="similarity">
    <text evidence="1 12">Belongs to the peroxidase family. Ligninase subfamily.</text>
</comment>
<dbReference type="Pfam" id="PF00141">
    <property type="entry name" value="peroxidase"/>
    <property type="match status" value="1"/>
</dbReference>
<comment type="cofactor">
    <cofactor evidence="9 12">
        <name>Ca(2+)</name>
        <dbReference type="ChEBI" id="CHEBI:29108"/>
    </cofactor>
    <text evidence="9 12">Binds 2 calcium ions per subunit.</text>
</comment>
<feature type="active site" description="Proton acceptor" evidence="8">
    <location>
        <position position="130"/>
    </location>
</feature>
<dbReference type="PRINTS" id="PR00458">
    <property type="entry name" value="PEROXIDASE"/>
</dbReference>
<organism evidence="14 15">
    <name type="scientific">Stachybotrys elegans</name>
    <dbReference type="NCBI Taxonomy" id="80388"/>
    <lineage>
        <taxon>Eukaryota</taxon>
        <taxon>Fungi</taxon>
        <taxon>Dikarya</taxon>
        <taxon>Ascomycota</taxon>
        <taxon>Pezizomycotina</taxon>
        <taxon>Sordariomycetes</taxon>
        <taxon>Hypocreomycetidae</taxon>
        <taxon>Hypocreales</taxon>
        <taxon>Stachybotryaceae</taxon>
        <taxon>Stachybotrys</taxon>
    </lineage>
</organism>
<evidence type="ECO:0000256" key="5">
    <source>
        <dbReference type="ARBA" id="ARBA00023002"/>
    </source>
</evidence>
<feature type="chain" id="PRO_5035488520" description="Peroxidase" evidence="12">
    <location>
        <begin position="21"/>
        <end position="400"/>
    </location>
</feature>
<dbReference type="GO" id="GO:0046872">
    <property type="term" value="F:metal ion binding"/>
    <property type="evidence" value="ECO:0007669"/>
    <property type="project" value="UniProtKB-UniRule"/>
</dbReference>
<dbReference type="GO" id="GO:0000302">
    <property type="term" value="P:response to reactive oxygen species"/>
    <property type="evidence" value="ECO:0007669"/>
    <property type="project" value="TreeGrafter"/>
</dbReference>
<comment type="cofactor">
    <cofactor evidence="9">
        <name>heme b</name>
        <dbReference type="ChEBI" id="CHEBI:60344"/>
    </cofactor>
    <text evidence="9">Binds 1 heme b (iron(II)-protoporphyrin IX) group per subunit.</text>
</comment>
<evidence type="ECO:0000313" key="15">
    <source>
        <dbReference type="Proteomes" id="UP000813444"/>
    </source>
</evidence>
<keyword evidence="7" id="KW-0325">Glycoprotein</keyword>
<dbReference type="PANTHER" id="PTHR31356">
    <property type="entry name" value="THYLAKOID LUMENAL 29 KDA PROTEIN, CHLOROPLASTIC-RELATED"/>
    <property type="match status" value="1"/>
</dbReference>
<dbReference type="InterPro" id="IPR019794">
    <property type="entry name" value="Peroxidases_AS"/>
</dbReference>
<dbReference type="EMBL" id="JAGPNK010000004">
    <property type="protein sequence ID" value="KAH7323218.1"/>
    <property type="molecule type" value="Genomic_DNA"/>
</dbReference>
<evidence type="ECO:0000256" key="9">
    <source>
        <dbReference type="PIRSR" id="PIRSR601621-2"/>
    </source>
</evidence>
<keyword evidence="2 12" id="KW-0575">Peroxidase</keyword>
<dbReference type="PROSITE" id="PS50873">
    <property type="entry name" value="PEROXIDASE_4"/>
    <property type="match status" value="1"/>
</dbReference>
<evidence type="ECO:0000256" key="10">
    <source>
        <dbReference type="PIRSR" id="PIRSR601621-3"/>
    </source>
</evidence>
<feature type="binding site" evidence="9">
    <location>
        <position position="274"/>
    </location>
    <ligand>
        <name>Ca(2+)</name>
        <dbReference type="ChEBI" id="CHEBI:29108"/>
        <label>2</label>
    </ligand>
</feature>
<reference evidence="14" key="1">
    <citation type="journal article" date="2021" name="Nat. Commun.">
        <title>Genetic determinants of endophytism in the Arabidopsis root mycobiome.</title>
        <authorList>
            <person name="Mesny F."/>
            <person name="Miyauchi S."/>
            <person name="Thiergart T."/>
            <person name="Pickel B."/>
            <person name="Atanasova L."/>
            <person name="Karlsson M."/>
            <person name="Huettel B."/>
            <person name="Barry K.W."/>
            <person name="Haridas S."/>
            <person name="Chen C."/>
            <person name="Bauer D."/>
            <person name="Andreopoulos W."/>
            <person name="Pangilinan J."/>
            <person name="LaButti K."/>
            <person name="Riley R."/>
            <person name="Lipzen A."/>
            <person name="Clum A."/>
            <person name="Drula E."/>
            <person name="Henrissat B."/>
            <person name="Kohler A."/>
            <person name="Grigoriev I.V."/>
            <person name="Martin F.M."/>
            <person name="Hacquard S."/>
        </authorList>
    </citation>
    <scope>NUCLEOTIDE SEQUENCE</scope>
    <source>
        <strain evidence="14">MPI-CAGE-CH-0235</strain>
    </source>
</reference>
<dbReference type="Proteomes" id="UP000813444">
    <property type="component" value="Unassembled WGS sequence"/>
</dbReference>
<dbReference type="EC" id="1.11.1.-" evidence="12"/>
<keyword evidence="3 9" id="KW-0349">Heme</keyword>
<evidence type="ECO:0000256" key="3">
    <source>
        <dbReference type="ARBA" id="ARBA00022617"/>
    </source>
</evidence>
<evidence type="ECO:0000256" key="12">
    <source>
        <dbReference type="RuleBase" id="RU363051"/>
    </source>
</evidence>
<gene>
    <name evidence="14" type="ORF">B0I35DRAFT_468086</name>
</gene>
<dbReference type="GO" id="GO:0042744">
    <property type="term" value="P:hydrogen peroxide catabolic process"/>
    <property type="evidence" value="ECO:0007669"/>
    <property type="project" value="TreeGrafter"/>
</dbReference>
<dbReference type="PRINTS" id="PR00462">
    <property type="entry name" value="LIGNINASE"/>
</dbReference>
<feature type="site" description="Transition state stabilizer" evidence="10">
    <location>
        <position position="126"/>
    </location>
</feature>
<feature type="signal peptide" evidence="12">
    <location>
        <begin position="1"/>
        <end position="20"/>
    </location>
</feature>
<sequence>MRSFPIAVTALLAAVDLVSAYPGMGQQMDELMSLKERQNTPELIGDLLTLADEELTPTGAAIKAILLNQAAGQDATSNVTLPVPPKGSAACAADTCCIWKHIADEMASAMVGSALRCNNLARAAIRLGFHDAGTWSKSTVGGGADGSAVLARECENRPSNNGLQNVCSQMRAWHQNYQVYGISMADLIQMGANVATVVCPLGPRVRTFVGRVDSSTPNPDGLLPGAFQSADELIAMFEDKTISPAALIALVGAHSTSQQRFVDQGRAGDPQDRTPGVWDVNFYDEIKSTSSPARVFKFQSDINLSVDPRTSGTWNAFMSPNGQRPWNGAYARAYVRLSLLGVNNINDLTECTKVLPPPITDGFPIPDEVEMGRFLQGPRNRQATDALLEGDLLPEFVENL</sequence>
<keyword evidence="5 12" id="KW-0560">Oxidoreductase</keyword>
<evidence type="ECO:0000256" key="8">
    <source>
        <dbReference type="PIRSR" id="PIRSR601621-1"/>
    </source>
</evidence>
<evidence type="ECO:0000259" key="13">
    <source>
        <dbReference type="PROSITE" id="PS50873"/>
    </source>
</evidence>
<keyword evidence="4 9" id="KW-0479">Metal-binding</keyword>
<evidence type="ECO:0000256" key="1">
    <source>
        <dbReference type="ARBA" id="ARBA00006089"/>
    </source>
</evidence>
<evidence type="ECO:0000256" key="11">
    <source>
        <dbReference type="PIRSR" id="PIRSR601621-4"/>
    </source>
</evidence>
<feature type="binding site" evidence="9">
    <location>
        <position position="272"/>
    </location>
    <ligand>
        <name>Ca(2+)</name>
        <dbReference type="ChEBI" id="CHEBI:29108"/>
        <label>2</label>
    </ligand>
</feature>
<dbReference type="Gene3D" id="1.10.520.10">
    <property type="match status" value="1"/>
</dbReference>
<protein>
    <recommendedName>
        <fullName evidence="12">Peroxidase</fullName>
        <ecNumber evidence="12">1.11.1.-</ecNumber>
    </recommendedName>
</protein>
<feature type="binding site" evidence="9">
    <location>
        <position position="279"/>
    </location>
    <ligand>
        <name>Ca(2+)</name>
        <dbReference type="ChEBI" id="CHEBI:29108"/>
        <label>2</label>
    </ligand>
</feature>
<dbReference type="Gene3D" id="1.10.420.10">
    <property type="entry name" value="Peroxidase, domain 2"/>
    <property type="match status" value="1"/>
</dbReference>
<keyword evidence="11" id="KW-1015">Disulfide bond</keyword>
<keyword evidence="9 12" id="KW-0106">Calcium</keyword>
<evidence type="ECO:0000256" key="4">
    <source>
        <dbReference type="ARBA" id="ARBA00022723"/>
    </source>
</evidence>
<dbReference type="InterPro" id="IPR002016">
    <property type="entry name" value="Haem_peroxidase"/>
</dbReference>
<dbReference type="GO" id="GO:0020037">
    <property type="term" value="F:heme binding"/>
    <property type="evidence" value="ECO:0007669"/>
    <property type="project" value="UniProtKB-UniRule"/>
</dbReference>
<feature type="binding site" evidence="9">
    <location>
        <position position="147"/>
    </location>
    <ligand>
        <name>Ca(2+)</name>
        <dbReference type="ChEBI" id="CHEBI:29108"/>
        <label>1</label>
    </ligand>
</feature>
<comment type="caution">
    <text evidence="14">The sequence shown here is derived from an EMBL/GenBank/DDBJ whole genome shotgun (WGS) entry which is preliminary data.</text>
</comment>
<dbReference type="InterPro" id="IPR010255">
    <property type="entry name" value="Haem_peroxidase_sf"/>
</dbReference>
<evidence type="ECO:0000256" key="7">
    <source>
        <dbReference type="ARBA" id="ARBA00023180"/>
    </source>
</evidence>
<feature type="binding site" evidence="9">
    <location>
        <position position="143"/>
    </location>
    <ligand>
        <name>Ca(2+)</name>
        <dbReference type="ChEBI" id="CHEBI:29108"/>
        <label>1</label>
    </ligand>
</feature>
<evidence type="ECO:0000256" key="6">
    <source>
        <dbReference type="ARBA" id="ARBA00023004"/>
    </source>
</evidence>
<accession>A0A8K0T1V2</accession>